<feature type="transmembrane region" description="Helical" evidence="7">
    <location>
        <begin position="6"/>
        <end position="24"/>
    </location>
</feature>
<protein>
    <submittedName>
        <fullName evidence="8">Uncharacterized protein</fullName>
    </submittedName>
</protein>
<keyword evidence="4" id="KW-0256">Endoplasmic reticulum</keyword>
<evidence type="ECO:0000256" key="7">
    <source>
        <dbReference type="SAM" id="Phobius"/>
    </source>
</evidence>
<evidence type="ECO:0000313" key="8">
    <source>
        <dbReference type="EMBL" id="OGB89546.1"/>
    </source>
</evidence>
<dbReference type="Pfam" id="PF07787">
    <property type="entry name" value="TMEM43"/>
    <property type="match status" value="1"/>
</dbReference>
<evidence type="ECO:0000256" key="2">
    <source>
        <dbReference type="ARBA" id="ARBA00004586"/>
    </source>
</evidence>
<dbReference type="Proteomes" id="UP000178724">
    <property type="component" value="Unassembled WGS sequence"/>
</dbReference>
<evidence type="ECO:0000256" key="1">
    <source>
        <dbReference type="ARBA" id="ARBA00004127"/>
    </source>
</evidence>
<dbReference type="PANTHER" id="PTHR13416">
    <property type="match status" value="1"/>
</dbReference>
<keyword evidence="6 7" id="KW-0472">Membrane</keyword>
<dbReference type="AlphaFoldDB" id="A0A1F4Q128"/>
<dbReference type="GO" id="GO:0006629">
    <property type="term" value="P:lipid metabolic process"/>
    <property type="evidence" value="ECO:0007669"/>
    <property type="project" value="TreeGrafter"/>
</dbReference>
<dbReference type="GO" id="GO:0012505">
    <property type="term" value="C:endomembrane system"/>
    <property type="evidence" value="ECO:0007669"/>
    <property type="project" value="UniProtKB-SubCell"/>
</dbReference>
<gene>
    <name evidence="8" type="ORF">A2625_01325</name>
</gene>
<dbReference type="PANTHER" id="PTHR13416:SF2">
    <property type="entry name" value="TRANSMEMBRANE PROTEIN 43"/>
    <property type="match status" value="1"/>
</dbReference>
<comment type="subcellular location">
    <subcellularLocation>
        <location evidence="1">Endomembrane system</location>
        <topology evidence="1">Multi-pass membrane protein</topology>
    </subcellularLocation>
    <subcellularLocation>
        <location evidence="2">Endoplasmic reticulum membrane</location>
    </subcellularLocation>
</comment>
<evidence type="ECO:0000256" key="6">
    <source>
        <dbReference type="ARBA" id="ARBA00023136"/>
    </source>
</evidence>
<evidence type="ECO:0000313" key="9">
    <source>
        <dbReference type="Proteomes" id="UP000178724"/>
    </source>
</evidence>
<organism evidence="8 9">
    <name type="scientific">candidate division WOR-1 bacterium RIFCSPHIGHO2_01_FULL_53_15</name>
    <dbReference type="NCBI Taxonomy" id="1802564"/>
    <lineage>
        <taxon>Bacteria</taxon>
        <taxon>Bacillati</taxon>
        <taxon>Saganbacteria</taxon>
    </lineage>
</organism>
<evidence type="ECO:0000256" key="5">
    <source>
        <dbReference type="ARBA" id="ARBA00022989"/>
    </source>
</evidence>
<dbReference type="GO" id="GO:0071763">
    <property type="term" value="P:nuclear membrane organization"/>
    <property type="evidence" value="ECO:0007669"/>
    <property type="project" value="TreeGrafter"/>
</dbReference>
<feature type="transmembrane region" description="Helical" evidence="7">
    <location>
        <begin position="222"/>
        <end position="243"/>
    </location>
</feature>
<feature type="transmembrane region" description="Helical" evidence="7">
    <location>
        <begin position="263"/>
        <end position="296"/>
    </location>
</feature>
<name>A0A1F4Q128_UNCSA</name>
<evidence type="ECO:0000256" key="3">
    <source>
        <dbReference type="ARBA" id="ARBA00022692"/>
    </source>
</evidence>
<dbReference type="InterPro" id="IPR012430">
    <property type="entry name" value="TMEM43_fam"/>
</dbReference>
<keyword evidence="3 7" id="KW-0812">Transmembrane</keyword>
<keyword evidence="5 7" id="KW-1133">Transmembrane helix</keyword>
<dbReference type="EMBL" id="METM01000023">
    <property type="protein sequence ID" value="OGB89546.1"/>
    <property type="molecule type" value="Genomic_DNA"/>
</dbReference>
<sequence>MSKTYNRSIAGIILIIVSIPILWLNEGAMDIAKVARSSVPLSTETFKTVGGRRLVSITGILTTLIPISDGEILRPGQYVRLVRKTETFVRDKVKGKIWTAESKTFGSPTARIGVYTVDPQMMAWPPPIRLFLSKAMLALDQNRRLEGNFIYSGKGKLISPRFGDVRVSFYALGSQEVTAFGKQERDFLAPYVTLEYKFYRTFFGSRDEAIATLPAEHRGRLWAFRFIGCLVMWLGLSFFSLQLKRVRGLFPALEDKRVKPSFISFAAALVISALIVIIIIYNIYFWLLISGLAIAYFFYKRRKNAK</sequence>
<proteinExistence type="predicted"/>
<evidence type="ECO:0000256" key="4">
    <source>
        <dbReference type="ARBA" id="ARBA00022824"/>
    </source>
</evidence>
<accession>A0A1F4Q128</accession>
<comment type="caution">
    <text evidence="8">The sequence shown here is derived from an EMBL/GenBank/DDBJ whole genome shotgun (WGS) entry which is preliminary data.</text>
</comment>
<reference evidence="8 9" key="1">
    <citation type="journal article" date="2016" name="Nat. Commun.">
        <title>Thousands of microbial genomes shed light on interconnected biogeochemical processes in an aquifer system.</title>
        <authorList>
            <person name="Anantharaman K."/>
            <person name="Brown C.T."/>
            <person name="Hug L.A."/>
            <person name="Sharon I."/>
            <person name="Castelle C.J."/>
            <person name="Probst A.J."/>
            <person name="Thomas B.C."/>
            <person name="Singh A."/>
            <person name="Wilkins M.J."/>
            <person name="Karaoz U."/>
            <person name="Brodie E.L."/>
            <person name="Williams K.H."/>
            <person name="Hubbard S.S."/>
            <person name="Banfield J.F."/>
        </authorList>
    </citation>
    <scope>NUCLEOTIDE SEQUENCE [LARGE SCALE GENOMIC DNA]</scope>
</reference>